<feature type="compositionally biased region" description="Basic and acidic residues" evidence="1">
    <location>
        <begin position="171"/>
        <end position="182"/>
    </location>
</feature>
<organism evidence="2">
    <name type="scientific">Tanacetum cinerariifolium</name>
    <name type="common">Dalmatian daisy</name>
    <name type="synonym">Chrysanthemum cinerariifolium</name>
    <dbReference type="NCBI Taxonomy" id="118510"/>
    <lineage>
        <taxon>Eukaryota</taxon>
        <taxon>Viridiplantae</taxon>
        <taxon>Streptophyta</taxon>
        <taxon>Embryophyta</taxon>
        <taxon>Tracheophyta</taxon>
        <taxon>Spermatophyta</taxon>
        <taxon>Magnoliopsida</taxon>
        <taxon>eudicotyledons</taxon>
        <taxon>Gunneridae</taxon>
        <taxon>Pentapetalae</taxon>
        <taxon>asterids</taxon>
        <taxon>campanulids</taxon>
        <taxon>Asterales</taxon>
        <taxon>Asteraceae</taxon>
        <taxon>Asteroideae</taxon>
        <taxon>Anthemideae</taxon>
        <taxon>Anthemidinae</taxon>
        <taxon>Tanacetum</taxon>
    </lineage>
</organism>
<feature type="region of interest" description="Disordered" evidence="1">
    <location>
        <begin position="248"/>
        <end position="267"/>
    </location>
</feature>
<dbReference type="EMBL" id="BKCJ010272261">
    <property type="protein sequence ID" value="GEZ38260.1"/>
    <property type="molecule type" value="Genomic_DNA"/>
</dbReference>
<comment type="caution">
    <text evidence="2">The sequence shown here is derived from an EMBL/GenBank/DDBJ whole genome shotgun (WGS) entry which is preliminary data.</text>
</comment>
<feature type="region of interest" description="Disordered" evidence="1">
    <location>
        <begin position="162"/>
        <end position="182"/>
    </location>
</feature>
<dbReference type="PANTHER" id="PTHR34835">
    <property type="entry name" value="OS07G0283600 PROTEIN-RELATED"/>
    <property type="match status" value="1"/>
</dbReference>
<evidence type="ECO:0000313" key="2">
    <source>
        <dbReference type="EMBL" id="GEZ38260.1"/>
    </source>
</evidence>
<gene>
    <name evidence="2" type="ORF">Tci_510233</name>
</gene>
<evidence type="ECO:0000256" key="1">
    <source>
        <dbReference type="SAM" id="MobiDB-lite"/>
    </source>
</evidence>
<accession>A0A699IEC1</accession>
<dbReference type="AlphaFoldDB" id="A0A699IEC1"/>
<name>A0A699IEC1_TANCI</name>
<proteinExistence type="predicted"/>
<feature type="non-terminal residue" evidence="2">
    <location>
        <position position="302"/>
    </location>
</feature>
<feature type="compositionally biased region" description="Basic and acidic residues" evidence="1">
    <location>
        <begin position="248"/>
        <end position="266"/>
    </location>
</feature>
<reference evidence="2" key="1">
    <citation type="journal article" date="2019" name="Sci. Rep.">
        <title>Draft genome of Tanacetum cinerariifolium, the natural source of mosquito coil.</title>
        <authorList>
            <person name="Yamashiro T."/>
            <person name="Shiraishi A."/>
            <person name="Satake H."/>
            <person name="Nakayama K."/>
        </authorList>
    </citation>
    <scope>NUCLEOTIDE SEQUENCE</scope>
</reference>
<evidence type="ECO:0008006" key="3">
    <source>
        <dbReference type="Google" id="ProtNLM"/>
    </source>
</evidence>
<dbReference type="PANTHER" id="PTHR34835:SF90">
    <property type="entry name" value="AMINOTRANSFERASE-LIKE PLANT MOBILE DOMAIN-CONTAINING PROTEIN"/>
    <property type="match status" value="1"/>
</dbReference>
<protein>
    <recommendedName>
        <fullName evidence="3">Ulp1 protease family, C-terminal catalytic domain-containing protein</fullName>
    </recommendedName>
</protein>
<sequence length="302" mass="34081">MAILNGDRKKCLDEMGFGSMIGMGIHELPGKLGFYVIDNLDTETNVLSLTDNSILVTSQSVHDILGIPMGRCSIESLAPRSPDDPFIKEWLSQFGDKNEVRPNDITDVIVSTKDASKFFKMNFLMLFANTMGLCKKSGVCNMNILKKITDDVCVEKIDCKMESDSPVSDDDNQKSVDDDSKQDVVMDEIDEQNKEDLCKEAHSIHENKFMEIRLTYKRHAWRKKSVMDNENKDAEAVELSSSIKSKDEQIVHKADTSKKVNEKCTSEESINVEQAETQVEMNEIINECNIDVECSKNEKETS</sequence>